<organism evidence="3 4">
    <name type="scientific">Sulfitobacter dubius</name>
    <dbReference type="NCBI Taxonomy" id="218673"/>
    <lineage>
        <taxon>Bacteria</taxon>
        <taxon>Pseudomonadati</taxon>
        <taxon>Pseudomonadota</taxon>
        <taxon>Alphaproteobacteria</taxon>
        <taxon>Rhodobacterales</taxon>
        <taxon>Roseobacteraceae</taxon>
        <taxon>Sulfitobacter</taxon>
    </lineage>
</organism>
<dbReference type="InterPro" id="IPR018705">
    <property type="entry name" value="DUF2134_membrane"/>
</dbReference>
<evidence type="ECO:0000259" key="1">
    <source>
        <dbReference type="Pfam" id="PF09977"/>
    </source>
</evidence>
<dbReference type="Pfam" id="PF09977">
    <property type="entry name" value="Tad_C"/>
    <property type="match status" value="1"/>
</dbReference>
<keyword evidence="3" id="KW-0614">Plasmid</keyword>
<protein>
    <recommendedName>
        <fullName evidence="5">Flp pilus-assembly TadG-like N-terminal domain-containing protein</fullName>
    </recommendedName>
</protein>
<dbReference type="InterPro" id="IPR028087">
    <property type="entry name" value="Tad_N"/>
</dbReference>
<feature type="domain" description="DUF2134" evidence="1">
    <location>
        <begin position="68"/>
        <end position="149"/>
    </location>
</feature>
<keyword evidence="4" id="KW-1185">Reference proteome</keyword>
<geneLocation type="plasmid" evidence="3 4">
    <name>pDSM109990_a</name>
</geneLocation>
<dbReference type="Proteomes" id="UP000831019">
    <property type="component" value="Plasmid pDSM109990_a"/>
</dbReference>
<evidence type="ECO:0000313" key="3">
    <source>
        <dbReference type="EMBL" id="UOA16579.1"/>
    </source>
</evidence>
<evidence type="ECO:0008006" key="5">
    <source>
        <dbReference type="Google" id="ProtNLM"/>
    </source>
</evidence>
<name>A0ABY3ZPJ4_9RHOB</name>
<evidence type="ECO:0000313" key="4">
    <source>
        <dbReference type="Proteomes" id="UP000831019"/>
    </source>
</evidence>
<reference evidence="4" key="1">
    <citation type="journal article" date="2022" name="Microorganisms">
        <title>Beyond the ABCs#Discovery of Three New Plasmid Types in Rhodobacterales (RepQ, RepY, RepW).</title>
        <authorList>
            <person name="Freese H.M."/>
            <person name="Ringel V."/>
            <person name="Overmann J."/>
            <person name="Petersen J."/>
        </authorList>
    </citation>
    <scope>NUCLEOTIDE SEQUENCE [LARGE SCALE GENOMIC DNA]</scope>
    <source>
        <strain evidence="4">DSM 109990</strain>
        <plasmid evidence="4">pDSM109990_a</plasmid>
    </source>
</reference>
<evidence type="ECO:0000259" key="2">
    <source>
        <dbReference type="Pfam" id="PF13400"/>
    </source>
</evidence>
<feature type="domain" description="Putative Flp pilus-assembly TadG-like N-terminal" evidence="2">
    <location>
        <begin position="16"/>
        <end position="62"/>
    </location>
</feature>
<dbReference type="RefSeq" id="WP_243263281.1">
    <property type="nucleotide sequence ID" value="NZ_CP085145.1"/>
</dbReference>
<dbReference type="EMBL" id="CP085145">
    <property type="protein sequence ID" value="UOA16579.1"/>
    <property type="molecule type" value="Genomic_DNA"/>
</dbReference>
<sequence>MRIRAFSERFKKDESGAILIIAALLLTVLMGFMALGIDVGVLYFQQKTLQTRADLAAVSAVSNLKSEPRQRAIETIEGNDLDEASLTAIEYGRFMRDPEMLPEDRLAARDLTDTDVNAARVTLTTEAPLYFAQIFLDQDTTRIQAEATAARYDSASFSLGSGLAGLNGGLLNDVLSKTLGTEIELDILDYEALLDANVDLLAFSDALATRLDVTAGNYEDLLIADADLADIAGALLDTGLGARATTALTTIVNSGTSELLNVSDLILIQGEDVKALAPDLLPEITVQALDLLNASVDIINAERHIESDLDVGIDGLVSVDFDLVVGEKEAKSGWVTIGERGTTLHTAQTRLNLDLNLEPSIFEPLGLNILSVNALPLYIEVASATATLTDIDCSVSEPDDVIARFDTGTDPLNGVTGTHVAEVFLGQFDPPDFNDNTTPLNKDKLRPADLLKIEINLILLKVEVAVQLKAAIPLGISQQEQAEFTLSEVSNYDPPPSKEIVSGDLLTGVLSALMNDVDITLDLDLELLGINFGLLTAVVEGIVNGVLSTLQGSLPLILSGLTSALDHVIDELIEGLGLSIGQADLTLRGLACDKLLLVR</sequence>
<accession>A0ABY3ZPJ4</accession>
<gene>
    <name evidence="3" type="ORF">DSM109990_03463</name>
</gene>
<proteinExistence type="predicted"/>
<dbReference type="Pfam" id="PF13400">
    <property type="entry name" value="Tad"/>
    <property type="match status" value="1"/>
</dbReference>